<accession>A0A1I5JIM7</accession>
<dbReference type="EMBL" id="CP058690">
    <property type="protein sequence ID" value="QLH15389.1"/>
    <property type="molecule type" value="Genomic_DNA"/>
</dbReference>
<reference evidence="2 6" key="2">
    <citation type="submission" date="2019-01" db="EMBL/GenBank/DDBJ databases">
        <title>Complete Genome Sequence and Annotation of the Paracoccus pantotrophus type strain DSM 2944.</title>
        <authorList>
            <person name="Bockwoldt J.A."/>
            <person name="Zimmermann M."/>
            <person name="Tiso T."/>
            <person name="Blank L.M."/>
        </authorList>
    </citation>
    <scope>NUCLEOTIDE SEQUENCE [LARGE SCALE GENOMIC DNA]</scope>
    <source>
        <strain evidence="2 6">DSM 2944</strain>
    </source>
</reference>
<dbReference type="InterPro" id="IPR035919">
    <property type="entry name" value="EAL_sf"/>
</dbReference>
<dbReference type="EMBL" id="CP044426">
    <property type="protein sequence ID" value="QFG37840.1"/>
    <property type="molecule type" value="Genomic_DNA"/>
</dbReference>
<proteinExistence type="predicted"/>
<dbReference type="InterPro" id="IPR050706">
    <property type="entry name" value="Cyclic-di-GMP_PDE-like"/>
</dbReference>
<dbReference type="GeneID" id="51372350"/>
<evidence type="ECO:0000313" key="2">
    <source>
        <dbReference type="EMBL" id="QFG37840.1"/>
    </source>
</evidence>
<dbReference type="KEGG" id="ppan:ESD82_17300"/>
<dbReference type="Proteomes" id="UP000509322">
    <property type="component" value="Chromosome 2"/>
</dbReference>
<dbReference type="GO" id="GO:0071111">
    <property type="term" value="F:cyclic-guanylate-specific phosphodiesterase activity"/>
    <property type="evidence" value="ECO:0007669"/>
    <property type="project" value="InterPro"/>
</dbReference>
<dbReference type="Proteomes" id="UP000273626">
    <property type="component" value="Unassembled WGS sequence"/>
</dbReference>
<dbReference type="PANTHER" id="PTHR33121:SF79">
    <property type="entry name" value="CYCLIC DI-GMP PHOSPHODIESTERASE PDED-RELATED"/>
    <property type="match status" value="1"/>
</dbReference>
<reference evidence="4 5" key="1">
    <citation type="submission" date="2018-10" db="EMBL/GenBank/DDBJ databases">
        <title>Genomic Encyclopedia of Archaeal and Bacterial Type Strains, Phase II (KMG-II): from individual species to whole genera.</title>
        <authorList>
            <person name="Goeker M."/>
        </authorList>
    </citation>
    <scope>NUCLEOTIDE SEQUENCE [LARGE SCALE GENOMIC DNA]</scope>
    <source>
        <strain evidence="5">ATCC 35512 / DSM 2944 / CIP 106514 / LMD 82.5 / NBRC 102493 / NCCB 82005 / GB17</strain>
        <strain evidence="4">DSM 2944</strain>
    </source>
</reference>
<protein>
    <submittedName>
        <fullName evidence="3 4">EAL domain-containing protein</fullName>
    </submittedName>
</protein>
<dbReference type="SMART" id="SM00052">
    <property type="entry name" value="EAL"/>
    <property type="match status" value="1"/>
</dbReference>
<dbReference type="RefSeq" id="WP_024845038.1">
    <property type="nucleotide sequence ID" value="NZ_CP038203.1"/>
</dbReference>
<evidence type="ECO:0000313" key="5">
    <source>
        <dbReference type="Proteomes" id="UP000273626"/>
    </source>
</evidence>
<dbReference type="OrthoDB" id="23692at2"/>
<dbReference type="Proteomes" id="UP000326453">
    <property type="component" value="Chromosome 1"/>
</dbReference>
<evidence type="ECO:0000313" key="7">
    <source>
        <dbReference type="Proteomes" id="UP000509322"/>
    </source>
</evidence>
<dbReference type="SUPFAM" id="SSF141868">
    <property type="entry name" value="EAL domain-like"/>
    <property type="match status" value="1"/>
</dbReference>
<feature type="domain" description="EAL" evidence="1">
    <location>
        <begin position="23"/>
        <end position="273"/>
    </location>
</feature>
<reference evidence="3 7" key="3">
    <citation type="submission" date="2020-07" db="EMBL/GenBank/DDBJ databases">
        <title>The complete genome of Paracoccus pantotrophus ACCC 10489.</title>
        <authorList>
            <person name="Si Y."/>
        </authorList>
    </citation>
    <scope>NUCLEOTIDE SEQUENCE [LARGE SCALE GENOMIC DNA]</scope>
    <source>
        <strain evidence="3 7">ACCC10489</strain>
    </source>
</reference>
<keyword evidence="5" id="KW-1185">Reference proteome</keyword>
<dbReference type="AlphaFoldDB" id="A0A1I5JIM7"/>
<dbReference type="Pfam" id="PF00563">
    <property type="entry name" value="EAL"/>
    <property type="match status" value="1"/>
</dbReference>
<evidence type="ECO:0000259" key="1">
    <source>
        <dbReference type="PROSITE" id="PS50883"/>
    </source>
</evidence>
<dbReference type="CDD" id="cd01948">
    <property type="entry name" value="EAL"/>
    <property type="match status" value="1"/>
</dbReference>
<sequence>MTDKIDSRLEMGSPLDFAVDRQARVTMATVRRAVSRGDAVLAYQPVVQADRTDHAAFHEGLIRIIDETGRIVPLRDFLPLAETTELGRQIDCLSLSLGLKSLAEAPSLRLSINMSARSIGYPAWLRTLRKGIAGDVSIAERLILEITESSAMGMPELVEQFMQELQAQGVSFALDDFGAGYTSFRYLRDFCFDMVKIDGQFVRDIATQRDNQVLARALQSIARHFDMFTVAESVETAEDAAFLIDMGIDCLQGYYFGAPTIVPPWKSPSTAARRS</sequence>
<gene>
    <name evidence="4" type="ORF">BDE18_0953</name>
    <name evidence="2" type="ORF">ESD82_17300</name>
    <name evidence="3" type="ORF">HYQ43_14460</name>
</gene>
<evidence type="ECO:0000313" key="4">
    <source>
        <dbReference type="EMBL" id="RKS51692.1"/>
    </source>
</evidence>
<dbReference type="InterPro" id="IPR001633">
    <property type="entry name" value="EAL_dom"/>
</dbReference>
<dbReference type="PROSITE" id="PS50883">
    <property type="entry name" value="EAL"/>
    <property type="match status" value="1"/>
</dbReference>
<evidence type="ECO:0000313" key="6">
    <source>
        <dbReference type="Proteomes" id="UP000326453"/>
    </source>
</evidence>
<dbReference type="PANTHER" id="PTHR33121">
    <property type="entry name" value="CYCLIC DI-GMP PHOSPHODIESTERASE PDEF"/>
    <property type="match status" value="1"/>
</dbReference>
<organism evidence="3 7">
    <name type="scientific">Paracoccus pantotrophus</name>
    <name type="common">Thiosphaera pantotropha</name>
    <dbReference type="NCBI Taxonomy" id="82367"/>
    <lineage>
        <taxon>Bacteria</taxon>
        <taxon>Pseudomonadati</taxon>
        <taxon>Pseudomonadota</taxon>
        <taxon>Alphaproteobacteria</taxon>
        <taxon>Rhodobacterales</taxon>
        <taxon>Paracoccaceae</taxon>
        <taxon>Paracoccus</taxon>
    </lineage>
</organism>
<name>A0A1I5JIM7_PARPN</name>
<dbReference type="EMBL" id="RBLI01000001">
    <property type="protein sequence ID" value="RKS51692.1"/>
    <property type="molecule type" value="Genomic_DNA"/>
</dbReference>
<evidence type="ECO:0000313" key="3">
    <source>
        <dbReference type="EMBL" id="QLH15389.1"/>
    </source>
</evidence>
<dbReference type="Gene3D" id="3.20.20.450">
    <property type="entry name" value="EAL domain"/>
    <property type="match status" value="1"/>
</dbReference>